<evidence type="ECO:0000313" key="1">
    <source>
        <dbReference type="EMBL" id="MCJ0825958.1"/>
    </source>
</evidence>
<reference evidence="1 2" key="1">
    <citation type="submission" date="2022-03" db="EMBL/GenBank/DDBJ databases">
        <title>Luteimonas soily sp. nov., a novel bacterium isolated from the soil.</title>
        <authorList>
            <person name="Zhang X."/>
        </authorList>
    </citation>
    <scope>NUCLEOTIDE SEQUENCE [LARGE SCALE GENOMIC DNA]</scope>
    <source>
        <strain evidence="1 2">50</strain>
    </source>
</reference>
<protein>
    <recommendedName>
        <fullName evidence="3">Terminase large subunit gp17-like C-terminal domain-containing protein</fullName>
    </recommendedName>
</protein>
<dbReference type="Gene3D" id="3.30.420.240">
    <property type="match status" value="1"/>
</dbReference>
<keyword evidence="2" id="KW-1185">Reference proteome</keyword>
<proteinExistence type="predicted"/>
<dbReference type="RefSeq" id="WP_243320968.1">
    <property type="nucleotide sequence ID" value="NZ_JALGCL010000002.1"/>
</dbReference>
<comment type="caution">
    <text evidence="1">The sequence shown here is derived from an EMBL/GenBank/DDBJ whole genome shotgun (WGS) entry which is preliminary data.</text>
</comment>
<evidence type="ECO:0008006" key="3">
    <source>
        <dbReference type="Google" id="ProtNLM"/>
    </source>
</evidence>
<dbReference type="Proteomes" id="UP001165423">
    <property type="component" value="Unassembled WGS sequence"/>
</dbReference>
<accession>A0ABT0A4P6</accession>
<name>A0ABT0A4P6_9GAMM</name>
<gene>
    <name evidence="1" type="ORF">MQC88_08315</name>
</gene>
<dbReference type="EMBL" id="JALGCL010000002">
    <property type="protein sequence ID" value="MCJ0825958.1"/>
    <property type="molecule type" value="Genomic_DNA"/>
</dbReference>
<sequence length="220" mass="24113">MEGNLSIVRRRAVAVGIDVGQAHDPTAIAIVSRITTDTTNPGLSFLNPEPNPRYEVQHLERLRLGMPYPAQVDHVEALLCRPPLNRMGPRVLVDYTGVGRPVFDMFAGRHALRRAQGVVITGGRDTTRHGPGWSVPKGELVSKLQALLHAGELRIAASLPDAPVLLRELQDFRVRFTESGNATFNAREGAHDDLVLALALAVFGLSRPETVRELDVVWGR</sequence>
<evidence type="ECO:0000313" key="2">
    <source>
        <dbReference type="Proteomes" id="UP001165423"/>
    </source>
</evidence>
<organism evidence="1 2">
    <name type="scientific">Cognatiluteimonas sedimenti</name>
    <dbReference type="NCBI Taxonomy" id="2927791"/>
    <lineage>
        <taxon>Bacteria</taxon>
        <taxon>Pseudomonadati</taxon>
        <taxon>Pseudomonadota</taxon>
        <taxon>Gammaproteobacteria</taxon>
        <taxon>Lysobacterales</taxon>
        <taxon>Lysobacteraceae</taxon>
        <taxon>Cognatiluteimonas</taxon>
    </lineage>
</organism>